<proteinExistence type="predicted"/>
<evidence type="ECO:0000313" key="6">
    <source>
        <dbReference type="EMBL" id="CAH3178006.1"/>
    </source>
</evidence>
<dbReference type="InterPro" id="IPR038359">
    <property type="entry name" value="Connexin_N_sf"/>
</dbReference>
<evidence type="ECO:0000256" key="2">
    <source>
        <dbReference type="ARBA" id="ARBA00022840"/>
    </source>
</evidence>
<evidence type="ECO:0000313" key="7">
    <source>
        <dbReference type="Proteomes" id="UP001159405"/>
    </source>
</evidence>
<dbReference type="PROSITE" id="PS50837">
    <property type="entry name" value="NACHT"/>
    <property type="match status" value="1"/>
</dbReference>
<dbReference type="PRINTS" id="PR00364">
    <property type="entry name" value="DISEASERSIST"/>
</dbReference>
<keyword evidence="4" id="KW-0812">Transmembrane</keyword>
<dbReference type="Gene3D" id="3.40.50.1580">
    <property type="entry name" value="Nucleoside phosphorylase domain"/>
    <property type="match status" value="1"/>
</dbReference>
<dbReference type="EMBL" id="CALNXK010000233">
    <property type="protein sequence ID" value="CAH3178006.1"/>
    <property type="molecule type" value="Genomic_DNA"/>
</dbReference>
<evidence type="ECO:0000256" key="1">
    <source>
        <dbReference type="ARBA" id="ARBA00022741"/>
    </source>
</evidence>
<evidence type="ECO:0000256" key="3">
    <source>
        <dbReference type="SAM" id="MobiDB-lite"/>
    </source>
</evidence>
<dbReference type="SUPFAM" id="SSF52540">
    <property type="entry name" value="P-loop containing nucleoside triphosphate hydrolases"/>
    <property type="match status" value="1"/>
</dbReference>
<dbReference type="InterPro" id="IPR027417">
    <property type="entry name" value="P-loop_NTPase"/>
</dbReference>
<name>A0ABN8RFJ4_9CNID</name>
<feature type="compositionally biased region" description="Basic and acidic residues" evidence="3">
    <location>
        <begin position="253"/>
        <end position="264"/>
    </location>
</feature>
<dbReference type="SUPFAM" id="SSF52047">
    <property type="entry name" value="RNI-like"/>
    <property type="match status" value="1"/>
</dbReference>
<keyword evidence="4" id="KW-0472">Membrane</keyword>
<feature type="transmembrane region" description="Helical" evidence="4">
    <location>
        <begin position="74"/>
        <end position="99"/>
    </location>
</feature>
<accession>A0ABN8RFJ4</accession>
<feature type="transmembrane region" description="Helical" evidence="4">
    <location>
        <begin position="181"/>
        <end position="204"/>
    </location>
</feature>
<keyword evidence="4" id="KW-1133">Transmembrane helix</keyword>
<sequence>MDNLIKATLRYQTMFSGCLFAVSFLSWSTVIGLLKGYENQDRLQFNCDPPPTAYTRQHCYHNYTSAMSPRLTPLAFAGITFGLSGSGWLFVTFVGVWMLRRIRKESNREPRQKTLKKQLCWVFICHICYQFILLVAMIGLFLRYQKLQYPAKYSCLSANTTLAAINIFTCNDLRYKEKSNLNIAIIVVFSVSIVFCLLTIIHLAKSKDELSELLLGNIEEDHSETIPLQDVVSKQESADRDPSKTADVVSKQESADRDHSKTADVDVTVTESADRDHSKTAGSKMSESSQDGSCDDITAQVITGVPSKDDTSNLQGDPPELNKGLPSFADIKAITKPSKDADLPVDILLLTVTNCEFLACYSELKKPYKCWFDGLGYVYFSDVGESQEELKVALLRCYRNGIGPGGALVSVKNAASVLRPKAVISVGTCRGINPAKSNLGDVVVSAKLATYASKVAVTNNQEQSTGMRSSVSKRFLDVIKNCADGWQAPLENPEAQRVQVYTDAEFLSGPEQVRAEWRRDQLAETSPQAMAIENEGVFTAAFDCQIEWLIVKGIADYADGSQLPSESWSSCASVIAASLVAHILSEPCVFHSWPHYQNISEQSSASRSKEQLPSPSDAATAFLEWSQNQLCSFYNSTASQLMITPWDRDNTMDIDEVYVQLTLLRDDRKLSGTTKERLQDYSELFASHGHHLIPKRILVYGRPGIGKSTLTKKLAVDWSRGNKEILNKFAVVLLIKLRDVYNTQDFRAMLQKAELLSAGDPMVFSQLYDYILRNQQKVLLILDGYDEYSAEKSSPVHQIWKGSQLRDCTLLVTTRPRKKDELRSGSHAQFEINGFDRWQVKTFALKFLRDQTEVIKFTDFLAKRDLWDLAEIPLLLLMLVLSWKVSGYQGLSTSRADVYNSFCQTLLDHVTAKASDETFKSMDEYREELAKLGKLAWQALLNDCLHFKLSNVPKDIRLFLDKFIDFGFLQTSNLSNSPRPEKLAFFLHKSVQEFLAASFLVRGLKNAKEFFNCLSKVDSFERFTELSEVFKFVSELSSEATVAVFSHLKMIGEKEGLTDYNFCEDPSIEGLTDEQRQFYRFSLDLFLSCPASDRKNVYPSFLQCVNGLLLIVDKQLPKVSSEHCLRSTNFHKPDYVFFQERCIFSERDDQMLSVMSDLDPVFVTCYGDVESANRYHYLMPNSFFIKKVGHRFVCYLTRLQYLPTGLLTSLISAPESSLQEPAHKLQNHDVCNSLQLTEKTSDQTLTHSLSYLRGIEIGCGIDCPTSELGEVVILLNNLHHVPRLSTLYLCYVGMGNQECQILATALKYVLKLRLLEFTGNPLGHGISELAKHLHSVPHLEELYLNSTQMGEEEVTALALSLKNVTQLSTLDLSNNPLGHGVSELAKHLHSVPHMKYLCLDDTQMGEEEVTALALSLKNVTQLSKLVLSNNPLGHGVSELAKHLHSVPHLKVLGLHNTQIGEEEVTALALSLKNVTQLSVLYLSNNPLGHGVSELAKHLHSVPHMKYLCLDDTQMGEEEVTALVHVLVYGPKLNSLSLYKNPLGRGVTELIKCLRGRPRLHNLGVTQVKLTKKEATELCTLANEREMLLKSDYHTGYDPTRLLTEAELQEEGVTFDEE</sequence>
<keyword evidence="1" id="KW-0547">Nucleotide-binding</keyword>
<dbReference type="Gene3D" id="1.20.1440.80">
    <property type="entry name" value="Gap junction channel protein cysteine-rich domain"/>
    <property type="match status" value="1"/>
</dbReference>
<dbReference type="Pfam" id="PF05729">
    <property type="entry name" value="NACHT"/>
    <property type="match status" value="1"/>
</dbReference>
<reference evidence="6 7" key="1">
    <citation type="submission" date="2022-05" db="EMBL/GenBank/DDBJ databases">
        <authorList>
            <consortium name="Genoscope - CEA"/>
            <person name="William W."/>
        </authorList>
    </citation>
    <scope>NUCLEOTIDE SEQUENCE [LARGE SCALE GENOMIC DNA]</scope>
</reference>
<keyword evidence="2" id="KW-0067">ATP-binding</keyword>
<dbReference type="SMART" id="SM00368">
    <property type="entry name" value="LRR_RI"/>
    <property type="match status" value="6"/>
</dbReference>
<dbReference type="Gene3D" id="3.80.10.10">
    <property type="entry name" value="Ribonuclease Inhibitor"/>
    <property type="match status" value="2"/>
</dbReference>
<evidence type="ECO:0000259" key="5">
    <source>
        <dbReference type="PROSITE" id="PS50837"/>
    </source>
</evidence>
<dbReference type="InterPro" id="IPR032675">
    <property type="entry name" value="LRR_dom_sf"/>
</dbReference>
<dbReference type="Gene3D" id="3.40.50.300">
    <property type="entry name" value="P-loop containing nucleotide triphosphate hydrolases"/>
    <property type="match status" value="1"/>
</dbReference>
<dbReference type="PANTHER" id="PTHR46312:SF2">
    <property type="entry name" value="NUCLEOTIDE-BINDING OLIGOMERIZATION DOMAIN-CONTAINING PROTEIN 2-LIKE"/>
    <property type="match status" value="1"/>
</dbReference>
<feature type="domain" description="NACHT" evidence="5">
    <location>
        <begin position="695"/>
        <end position="816"/>
    </location>
</feature>
<dbReference type="InterPro" id="IPR035994">
    <property type="entry name" value="Nucleoside_phosphorylase_sf"/>
</dbReference>
<feature type="transmembrane region" description="Helical" evidence="4">
    <location>
        <begin position="119"/>
        <end position="144"/>
    </location>
</feature>
<dbReference type="Pfam" id="PF01048">
    <property type="entry name" value="PNP_UDP_1"/>
    <property type="match status" value="1"/>
</dbReference>
<keyword evidence="7" id="KW-1185">Reference proteome</keyword>
<feature type="transmembrane region" description="Helical" evidence="4">
    <location>
        <begin position="12"/>
        <end position="34"/>
    </location>
</feature>
<comment type="caution">
    <text evidence="6">The sequence shown here is derived from an EMBL/GenBank/DDBJ whole genome shotgun (WGS) entry which is preliminary data.</text>
</comment>
<gene>
    <name evidence="6" type="ORF">PLOB_00020051</name>
</gene>
<feature type="region of interest" description="Disordered" evidence="3">
    <location>
        <begin position="226"/>
        <end position="294"/>
    </location>
</feature>
<dbReference type="Proteomes" id="UP001159405">
    <property type="component" value="Unassembled WGS sequence"/>
</dbReference>
<dbReference type="InterPro" id="IPR007111">
    <property type="entry name" value="NACHT_NTPase"/>
</dbReference>
<dbReference type="PANTHER" id="PTHR46312">
    <property type="entry name" value="NACHT DOMAIN-CONTAINING PROTEIN"/>
    <property type="match status" value="1"/>
</dbReference>
<dbReference type="SUPFAM" id="SSF53167">
    <property type="entry name" value="Purine and uridine phosphorylases"/>
    <property type="match status" value="1"/>
</dbReference>
<organism evidence="6 7">
    <name type="scientific">Porites lobata</name>
    <dbReference type="NCBI Taxonomy" id="104759"/>
    <lineage>
        <taxon>Eukaryota</taxon>
        <taxon>Metazoa</taxon>
        <taxon>Cnidaria</taxon>
        <taxon>Anthozoa</taxon>
        <taxon>Hexacorallia</taxon>
        <taxon>Scleractinia</taxon>
        <taxon>Fungiina</taxon>
        <taxon>Poritidae</taxon>
        <taxon>Porites</taxon>
    </lineage>
</organism>
<protein>
    <recommendedName>
        <fullName evidence="5">NACHT domain-containing protein</fullName>
    </recommendedName>
</protein>
<feature type="compositionally biased region" description="Polar residues" evidence="3">
    <location>
        <begin position="280"/>
        <end position="292"/>
    </location>
</feature>
<feature type="transmembrane region" description="Helical" evidence="4">
    <location>
        <begin position="150"/>
        <end position="169"/>
    </location>
</feature>
<evidence type="ECO:0000256" key="4">
    <source>
        <dbReference type="SAM" id="Phobius"/>
    </source>
</evidence>
<dbReference type="InterPro" id="IPR000845">
    <property type="entry name" value="Nucleoside_phosphorylase_d"/>
</dbReference>